<dbReference type="Pfam" id="PF01844">
    <property type="entry name" value="HNH"/>
    <property type="match status" value="1"/>
</dbReference>
<dbReference type="InterPro" id="IPR003615">
    <property type="entry name" value="HNH_nuc"/>
</dbReference>
<dbReference type="Proteomes" id="UP000295511">
    <property type="component" value="Unassembled WGS sequence"/>
</dbReference>
<name>A0A4R5L074_9MICC</name>
<keyword evidence="2" id="KW-0255">Endonuclease</keyword>
<accession>A0A4R5L074</accession>
<protein>
    <submittedName>
        <fullName evidence="2">HNH endonuclease</fullName>
    </submittedName>
</protein>
<feature type="domain" description="HNH nuclease" evidence="1">
    <location>
        <begin position="21"/>
        <end position="81"/>
    </location>
</feature>
<dbReference type="GO" id="GO:0003676">
    <property type="term" value="F:nucleic acid binding"/>
    <property type="evidence" value="ECO:0007669"/>
    <property type="project" value="InterPro"/>
</dbReference>
<gene>
    <name evidence="2" type="ORF">E1809_01515</name>
</gene>
<dbReference type="SMART" id="SM00507">
    <property type="entry name" value="HNHc"/>
    <property type="match status" value="1"/>
</dbReference>
<evidence type="ECO:0000259" key="1">
    <source>
        <dbReference type="SMART" id="SM00507"/>
    </source>
</evidence>
<reference evidence="2 3" key="1">
    <citation type="submission" date="2019-03" db="EMBL/GenBank/DDBJ databases">
        <title>Whole genome sequence of Arthrobacter sp JH1-1.</title>
        <authorList>
            <person name="Trinh H.N."/>
        </authorList>
    </citation>
    <scope>NUCLEOTIDE SEQUENCE [LARGE SCALE GENOMIC DNA]</scope>
    <source>
        <strain evidence="2 3">JH1-1</strain>
    </source>
</reference>
<dbReference type="CDD" id="cd00085">
    <property type="entry name" value="HNHc"/>
    <property type="match status" value="1"/>
</dbReference>
<proteinExistence type="predicted"/>
<keyword evidence="3" id="KW-1185">Reference proteome</keyword>
<keyword evidence="2" id="KW-0540">Nuclease</keyword>
<keyword evidence="2" id="KW-0378">Hydrolase</keyword>
<dbReference type="Gene3D" id="1.10.30.50">
    <property type="match status" value="1"/>
</dbReference>
<dbReference type="EMBL" id="SMRU01000001">
    <property type="protein sequence ID" value="TDG01786.1"/>
    <property type="molecule type" value="Genomic_DNA"/>
</dbReference>
<evidence type="ECO:0000313" key="2">
    <source>
        <dbReference type="EMBL" id="TDG01786.1"/>
    </source>
</evidence>
<dbReference type="GO" id="GO:0004519">
    <property type="term" value="F:endonuclease activity"/>
    <property type="evidence" value="ECO:0007669"/>
    <property type="project" value="UniProtKB-KW"/>
</dbReference>
<dbReference type="GO" id="GO:0008270">
    <property type="term" value="F:zinc ion binding"/>
    <property type="evidence" value="ECO:0007669"/>
    <property type="project" value="InterPro"/>
</dbReference>
<comment type="caution">
    <text evidence="2">The sequence shown here is derived from an EMBL/GenBank/DDBJ whole genome shotgun (WGS) entry which is preliminary data.</text>
</comment>
<dbReference type="AlphaFoldDB" id="A0A4R5L074"/>
<dbReference type="OrthoDB" id="4413592at2"/>
<evidence type="ECO:0000313" key="3">
    <source>
        <dbReference type="Proteomes" id="UP000295511"/>
    </source>
</evidence>
<organism evidence="2 3">
    <name type="scientific">Arthrobacter terricola</name>
    <dbReference type="NCBI Taxonomy" id="2547396"/>
    <lineage>
        <taxon>Bacteria</taxon>
        <taxon>Bacillati</taxon>
        <taxon>Actinomycetota</taxon>
        <taxon>Actinomycetes</taxon>
        <taxon>Micrococcales</taxon>
        <taxon>Micrococcaceae</taxon>
        <taxon>Arthrobacter</taxon>
    </lineage>
</organism>
<dbReference type="InterPro" id="IPR002711">
    <property type="entry name" value="HNH"/>
</dbReference>
<sequence length="197" mass="22917">MEIRFEMVSRAKIPLMKTRRTAVTDLYYRDKGICWLCQGLVDLEVRGLDPRSPEIDHVIPISAGGLDVWGNVNLSHRACNILKSDGAADQFAPSEYRANLERMVFRNTHPDLWLHMLICRRETELKDVNRELRGIRREQKGLKDTAGRRADKPRLRSFQDQIDGLNLRASHARAYIRMHRQDLETLKPMRQLCQLGK</sequence>